<dbReference type="AlphaFoldDB" id="A0A919BG52"/>
<feature type="transmembrane region" description="Helical" evidence="1">
    <location>
        <begin position="582"/>
        <end position="605"/>
    </location>
</feature>
<feature type="transmembrane region" description="Helical" evidence="1">
    <location>
        <begin position="124"/>
        <end position="147"/>
    </location>
</feature>
<feature type="transmembrane region" description="Helical" evidence="1">
    <location>
        <begin position="552"/>
        <end position="576"/>
    </location>
</feature>
<proteinExistence type="predicted"/>
<dbReference type="RefSeq" id="WP_189769108.1">
    <property type="nucleotide sequence ID" value="NZ_BNCK01000003.1"/>
</dbReference>
<gene>
    <name evidence="2" type="ORF">GCM10017161_16450</name>
</gene>
<keyword evidence="3" id="KW-1185">Reference proteome</keyword>
<evidence type="ECO:0000313" key="3">
    <source>
        <dbReference type="Proteomes" id="UP000623842"/>
    </source>
</evidence>
<keyword evidence="1" id="KW-0812">Transmembrane</keyword>
<sequence>MKLLFLTEWRRYQRLAGLLVLLHLFLWTIMSNFVPTMMMHPMKQLFLLALPCVGGIAFGLISMGLHRRKNHWTFLVHRPVSIARIHLAISLANICFLFCVVCLPILLVFGFVDLSSNQVVDIRHYLTVLHLFALAICSYFFASYALLSPAKASFMALWTLLLVQGGVSLPLWQIAIIDMSFIALSFYLAHKSFQINTDSLLKNKGFVLASVLVLQPFVLIILMAASGLYYHLPLAVMGDHPNNNESLNSYQNFISKDRDQSFQQLVSLSDHPDKQTLYRQLSLSEFQFISYKSLASPRFQQLFTVAKDVILVEANQEIQWVLSHDKRVFIGRHNKTDNIVGYMGTTGFYDTLEQLTESDKFEQAVIVTDNQFLQSGRQIYQVNFADRKLVLKHQLPAGEYYTKPIKNMFERTVIQSNKATYLFEQVDFYFASKQLTPQHRVTHPNNLPSYQEVILSEMQDGFLIRYLDPHFYGYLQPGAQLKYVHHDGEIDTLVSYAFTESHVPTVIAGQTFVMSPFVMNIVNGLVPSQLFFANEPYHPYQYVWQRELSLSLLLWIIAGVLTAILGTLVLAKYLAWSKQTCMFWLGLMLIFSLPGFIALLFLYSLPLFRLWRTNRNNSPKARLNTSFKEQRYV</sequence>
<dbReference type="EMBL" id="BNCK01000003">
    <property type="protein sequence ID" value="GHF89323.1"/>
    <property type="molecule type" value="Genomic_DNA"/>
</dbReference>
<keyword evidence="1" id="KW-0472">Membrane</keyword>
<feature type="transmembrane region" description="Helical" evidence="1">
    <location>
        <begin position="87"/>
        <end position="112"/>
    </location>
</feature>
<organism evidence="2 3">
    <name type="scientific">Thalassotalea marina</name>
    <dbReference type="NCBI Taxonomy" id="1673741"/>
    <lineage>
        <taxon>Bacteria</taxon>
        <taxon>Pseudomonadati</taxon>
        <taxon>Pseudomonadota</taxon>
        <taxon>Gammaproteobacteria</taxon>
        <taxon>Alteromonadales</taxon>
        <taxon>Colwelliaceae</taxon>
        <taxon>Thalassotalea</taxon>
    </lineage>
</organism>
<accession>A0A919BG52</accession>
<feature type="transmembrane region" description="Helical" evidence="1">
    <location>
        <begin position="207"/>
        <end position="230"/>
    </location>
</feature>
<feature type="transmembrane region" description="Helical" evidence="1">
    <location>
        <begin position="12"/>
        <end position="33"/>
    </location>
</feature>
<feature type="transmembrane region" description="Helical" evidence="1">
    <location>
        <begin position="154"/>
        <end position="187"/>
    </location>
</feature>
<comment type="caution">
    <text evidence="2">The sequence shown here is derived from an EMBL/GenBank/DDBJ whole genome shotgun (WGS) entry which is preliminary data.</text>
</comment>
<protein>
    <submittedName>
        <fullName evidence="2">Uncharacterized protein</fullName>
    </submittedName>
</protein>
<evidence type="ECO:0000256" key="1">
    <source>
        <dbReference type="SAM" id="Phobius"/>
    </source>
</evidence>
<evidence type="ECO:0000313" key="2">
    <source>
        <dbReference type="EMBL" id="GHF89323.1"/>
    </source>
</evidence>
<name>A0A919BG52_9GAMM</name>
<keyword evidence="1" id="KW-1133">Transmembrane helix</keyword>
<reference evidence="2" key="1">
    <citation type="journal article" date="2014" name="Int. J. Syst. Evol. Microbiol.">
        <title>Complete genome sequence of Corynebacterium casei LMG S-19264T (=DSM 44701T), isolated from a smear-ripened cheese.</title>
        <authorList>
            <consortium name="US DOE Joint Genome Institute (JGI-PGF)"/>
            <person name="Walter F."/>
            <person name="Albersmeier A."/>
            <person name="Kalinowski J."/>
            <person name="Ruckert C."/>
        </authorList>
    </citation>
    <scope>NUCLEOTIDE SEQUENCE</scope>
    <source>
        <strain evidence="2">KCTC 42731</strain>
    </source>
</reference>
<dbReference type="Proteomes" id="UP000623842">
    <property type="component" value="Unassembled WGS sequence"/>
</dbReference>
<feature type="transmembrane region" description="Helical" evidence="1">
    <location>
        <begin position="45"/>
        <end position="66"/>
    </location>
</feature>
<reference evidence="2" key="2">
    <citation type="submission" date="2020-09" db="EMBL/GenBank/DDBJ databases">
        <authorList>
            <person name="Sun Q."/>
            <person name="Kim S."/>
        </authorList>
    </citation>
    <scope>NUCLEOTIDE SEQUENCE</scope>
    <source>
        <strain evidence="2">KCTC 42731</strain>
    </source>
</reference>